<evidence type="ECO:0000313" key="2">
    <source>
        <dbReference type="Proteomes" id="UP000618319"/>
    </source>
</evidence>
<sequence length="186" mass="21196">MNDLAFMKQVVYVNSISLHIINMIRLLRTYLGFSTRDIQKILELEVDGNLLGAIESGKNTAKYHDQHLNKLARAFTAKSFELGYNITYTVGDFYPPASFKEEMVKKIIIKIEPTELGPTGTLHLLLAENNDPFFDEWHTSKEIAHYCGAQAGKNWEAKDFTAVIDNAIKKDTLIRKSEDEALFKRP</sequence>
<proteinExistence type="predicted"/>
<dbReference type="EMBL" id="PSKQ01000022">
    <property type="protein sequence ID" value="MBE8721914.1"/>
    <property type="molecule type" value="Genomic_DNA"/>
</dbReference>
<reference evidence="1 2" key="1">
    <citation type="submission" date="2018-02" db="EMBL/GenBank/DDBJ databases">
        <title>Sphingobacterium KA21.</title>
        <authorList>
            <person name="Vasarhelyi B.M."/>
            <person name="Deshmukh S."/>
            <person name="Balint B."/>
            <person name="Kukolya J."/>
        </authorList>
    </citation>
    <scope>NUCLEOTIDE SEQUENCE [LARGE SCALE GENOMIC DNA]</scope>
    <source>
        <strain evidence="1 2">Ka21</strain>
    </source>
</reference>
<accession>A0ABR9TAM1</accession>
<name>A0ABR9TAM1_9SPHI</name>
<gene>
    <name evidence="1" type="ORF">C4F40_14390</name>
</gene>
<keyword evidence="2" id="KW-1185">Reference proteome</keyword>
<dbReference type="Proteomes" id="UP000618319">
    <property type="component" value="Unassembled WGS sequence"/>
</dbReference>
<comment type="caution">
    <text evidence="1">The sequence shown here is derived from an EMBL/GenBank/DDBJ whole genome shotgun (WGS) entry which is preliminary data.</text>
</comment>
<organism evidence="1 2">
    <name type="scientific">Sphingobacterium pedocola</name>
    <dbReference type="NCBI Taxonomy" id="2082722"/>
    <lineage>
        <taxon>Bacteria</taxon>
        <taxon>Pseudomonadati</taxon>
        <taxon>Bacteroidota</taxon>
        <taxon>Sphingobacteriia</taxon>
        <taxon>Sphingobacteriales</taxon>
        <taxon>Sphingobacteriaceae</taxon>
        <taxon>Sphingobacterium</taxon>
    </lineage>
</organism>
<evidence type="ECO:0000313" key="1">
    <source>
        <dbReference type="EMBL" id="MBE8721914.1"/>
    </source>
</evidence>
<protein>
    <recommendedName>
        <fullName evidence="3">HTH cro/C1-type domain-containing protein</fullName>
    </recommendedName>
</protein>
<evidence type="ECO:0008006" key="3">
    <source>
        <dbReference type="Google" id="ProtNLM"/>
    </source>
</evidence>